<dbReference type="GO" id="GO:0004180">
    <property type="term" value="F:carboxypeptidase activity"/>
    <property type="evidence" value="ECO:0007669"/>
    <property type="project" value="UniProtKB-KW"/>
</dbReference>
<dbReference type="PANTHER" id="PTHR32282:SF15">
    <property type="entry name" value="PENICILLIN-BINDING PROTEIN 1C"/>
    <property type="match status" value="1"/>
</dbReference>
<evidence type="ECO:0000256" key="1">
    <source>
        <dbReference type="ARBA" id="ARBA00004752"/>
    </source>
</evidence>
<keyword evidence="9" id="KW-0511">Multifunctional enzyme</keyword>
<evidence type="ECO:0000259" key="15">
    <source>
        <dbReference type="Pfam" id="PF06832"/>
    </source>
</evidence>
<keyword evidence="4" id="KW-0121">Carboxypeptidase</keyword>
<dbReference type="InterPro" id="IPR012338">
    <property type="entry name" value="Beta-lactam/transpept-like"/>
</dbReference>
<evidence type="ECO:0000256" key="9">
    <source>
        <dbReference type="ARBA" id="ARBA00023268"/>
    </source>
</evidence>
<evidence type="ECO:0000259" key="13">
    <source>
        <dbReference type="Pfam" id="PF00905"/>
    </source>
</evidence>
<dbReference type="PANTHER" id="PTHR32282">
    <property type="entry name" value="BINDING PROTEIN TRANSPEPTIDASE, PUTATIVE-RELATED"/>
    <property type="match status" value="1"/>
</dbReference>
<keyword evidence="8" id="KW-0378">Hydrolase</keyword>
<evidence type="ECO:0000259" key="14">
    <source>
        <dbReference type="Pfam" id="PF00912"/>
    </source>
</evidence>
<evidence type="ECO:0000256" key="3">
    <source>
        <dbReference type="ARBA" id="ARBA00007739"/>
    </source>
</evidence>
<keyword evidence="12" id="KW-0812">Transmembrane</keyword>
<evidence type="ECO:0000313" key="16">
    <source>
        <dbReference type="EMBL" id="MQQ99548.1"/>
    </source>
</evidence>
<comment type="caution">
    <text evidence="16">The sequence shown here is derived from an EMBL/GenBank/DDBJ whole genome shotgun (WGS) entry which is preliminary data.</text>
</comment>
<dbReference type="InterPro" id="IPR023346">
    <property type="entry name" value="Lysozyme-like_dom_sf"/>
</dbReference>
<dbReference type="Proteomes" id="UP000451565">
    <property type="component" value="Unassembled WGS sequence"/>
</dbReference>
<organism evidence="16 17">
    <name type="scientific">Glaciimonas soli</name>
    <dbReference type="NCBI Taxonomy" id="2590999"/>
    <lineage>
        <taxon>Bacteria</taxon>
        <taxon>Pseudomonadati</taxon>
        <taxon>Pseudomonadota</taxon>
        <taxon>Betaproteobacteria</taxon>
        <taxon>Burkholderiales</taxon>
        <taxon>Oxalobacteraceae</taxon>
        <taxon>Glaciimonas</taxon>
    </lineage>
</organism>
<keyword evidence="7" id="KW-0808">Transferase</keyword>
<dbReference type="GO" id="GO:0006508">
    <property type="term" value="P:proteolysis"/>
    <property type="evidence" value="ECO:0007669"/>
    <property type="project" value="UniProtKB-KW"/>
</dbReference>
<dbReference type="GO" id="GO:0008955">
    <property type="term" value="F:peptidoglycan glycosyltransferase activity"/>
    <property type="evidence" value="ECO:0007669"/>
    <property type="project" value="UniProtKB-EC"/>
</dbReference>
<reference evidence="16 17" key="1">
    <citation type="submission" date="2019-10" db="EMBL/GenBank/DDBJ databases">
        <title>Glaciimonas soli sp. nov., a psychrophilic bacterium isolated from the forest soil of a high elevation mountain in Taiwan.</title>
        <authorList>
            <person name="Wang L.-T."/>
            <person name="Shieh W.Y."/>
        </authorList>
    </citation>
    <scope>NUCLEOTIDE SEQUENCE [LARGE SCALE GENOMIC DNA]</scope>
    <source>
        <strain evidence="16 17">GS1</strain>
    </source>
</reference>
<dbReference type="SUPFAM" id="SSF53955">
    <property type="entry name" value="Lysozyme-like"/>
    <property type="match status" value="1"/>
</dbReference>
<dbReference type="Pfam" id="PF06832">
    <property type="entry name" value="BiPBP_C"/>
    <property type="match status" value="1"/>
</dbReference>
<evidence type="ECO:0000313" key="17">
    <source>
        <dbReference type="Proteomes" id="UP000451565"/>
    </source>
</evidence>
<accession>A0A843YIE9</accession>
<comment type="pathway">
    <text evidence="1">Cell wall biogenesis; peptidoglycan biosynthesis.</text>
</comment>
<dbReference type="AlphaFoldDB" id="A0A843YIE9"/>
<dbReference type="SUPFAM" id="SSF56601">
    <property type="entry name" value="beta-lactamase/transpeptidase-like"/>
    <property type="match status" value="1"/>
</dbReference>
<keyword evidence="17" id="KW-1185">Reference proteome</keyword>
<dbReference type="NCBIfam" id="TIGR02073">
    <property type="entry name" value="PBP_1c"/>
    <property type="match status" value="1"/>
</dbReference>
<evidence type="ECO:0000256" key="6">
    <source>
        <dbReference type="ARBA" id="ARBA00022676"/>
    </source>
</evidence>
<gene>
    <name evidence="16" type="primary">pbpC</name>
    <name evidence="16" type="ORF">GEV47_02460</name>
</gene>
<dbReference type="InterPro" id="IPR050396">
    <property type="entry name" value="Glycosyltr_51/Transpeptidase"/>
</dbReference>
<dbReference type="InterPro" id="IPR001264">
    <property type="entry name" value="Glyco_trans_51"/>
</dbReference>
<dbReference type="GO" id="GO:0009252">
    <property type="term" value="P:peptidoglycan biosynthetic process"/>
    <property type="evidence" value="ECO:0007669"/>
    <property type="project" value="UniProtKB-UniPathway"/>
</dbReference>
<dbReference type="EC" id="2.4.99.28" evidence="10"/>
<evidence type="ECO:0000256" key="8">
    <source>
        <dbReference type="ARBA" id="ARBA00022801"/>
    </source>
</evidence>
<sequence>MVAQLVLHKFIGKPALGVHPNPLLLTEEAIRRLCIKNVLLGLLLFFSINAALAIQTFTQVQQEYRSSEASLYDRKGELIQQFRINPNERRLPWVSLEDVSPALRNALIASEDQRFYQHSGVDWSAVAAAAWGNLWNSKTRGASTITMQLAGLLEDDLRRKTAPRTIGQKISQVVIAQLLEKNWRKDQILEAYLNLVSFRGELVGIHALSRVLFDKHPSGLNQREAAIAVALIRAPNASPAKVAERACRILKDQQTPQECVGLSGFTLLALARSGSNSEVIITTSAPQLAPHLARKLLKTPGQAVRSTVDAGVQRFANDALRRQLAALTERNIEDGAVIVLDNASGDVLAWVGSSGSFSSAADVDGVMALRQAGSTLKPFLYELAIEKKWMTAASLLNDAPINLPTASGLYIPQNYDNQFKGLVSLRTALGSSLNIPAVRTLVTVTPTALFQRMQAIGFGLRESGDYYGYSLALGSADVSLLALANAYRTLANQGKYSGIRTTLNDPAVKMRQVMDPGAAFIVADILADRSARGRTFGLDNVLGTRFWTAVKTGTSKDMRDNWCVGFSERYTVGVWVGNASGLPMWDVSGVTGAAPVWQDVMTYLQAHTPGGPHSPFSALQPSNVVTKTISYKDRIEPTRTEYFIAGTEQTVISTAASDDIIPAIRYPTPGMLIALDPDIPPARQRVRFTADGVQHAIWRLDGKLLTLATTGVKKNTVMDWMPWPGKHRLELLDANDSVIDQVRFEVRGAVEKTLVKMTNDAAKNAAKKPS</sequence>
<dbReference type="Pfam" id="PF00905">
    <property type="entry name" value="Transpeptidase"/>
    <property type="match status" value="1"/>
</dbReference>
<keyword evidence="5" id="KW-0645">Protease</keyword>
<name>A0A843YIE9_9BURK</name>
<dbReference type="Gene3D" id="1.10.3810.10">
    <property type="entry name" value="Biosynthetic peptidoglycan transglycosylase-like"/>
    <property type="match status" value="1"/>
</dbReference>
<comment type="similarity">
    <text evidence="2">In the C-terminal section; belongs to the transpeptidase family.</text>
</comment>
<evidence type="ECO:0000256" key="10">
    <source>
        <dbReference type="ARBA" id="ARBA00044770"/>
    </source>
</evidence>
<evidence type="ECO:0000256" key="2">
    <source>
        <dbReference type="ARBA" id="ARBA00007090"/>
    </source>
</evidence>
<keyword evidence="12" id="KW-1133">Transmembrane helix</keyword>
<proteinExistence type="inferred from homology"/>
<dbReference type="InterPro" id="IPR009647">
    <property type="entry name" value="PBP_C"/>
</dbReference>
<dbReference type="Gene3D" id="3.40.710.10">
    <property type="entry name" value="DD-peptidase/beta-lactamase superfamily"/>
    <property type="match status" value="1"/>
</dbReference>
<dbReference type="InterPro" id="IPR001460">
    <property type="entry name" value="PCN-bd_Tpept"/>
</dbReference>
<evidence type="ECO:0000256" key="11">
    <source>
        <dbReference type="ARBA" id="ARBA00049902"/>
    </source>
</evidence>
<feature type="transmembrane region" description="Helical" evidence="12">
    <location>
        <begin position="38"/>
        <end position="57"/>
    </location>
</feature>
<dbReference type="Pfam" id="PF00912">
    <property type="entry name" value="Transgly"/>
    <property type="match status" value="1"/>
</dbReference>
<evidence type="ECO:0000256" key="5">
    <source>
        <dbReference type="ARBA" id="ARBA00022670"/>
    </source>
</evidence>
<keyword evidence="6" id="KW-0328">Glycosyltransferase</keyword>
<feature type="domain" description="Glycosyl transferase family 51" evidence="14">
    <location>
        <begin position="76"/>
        <end position="252"/>
    </location>
</feature>
<evidence type="ECO:0000256" key="12">
    <source>
        <dbReference type="SAM" id="Phobius"/>
    </source>
</evidence>
<comment type="catalytic activity">
    <reaction evidence="11">
        <text>[GlcNAc-(1-&gt;4)-Mur2Ac(oyl-L-Ala-gamma-D-Glu-L-Lys-D-Ala-D-Ala)](n)-di-trans,octa-cis-undecaprenyl diphosphate + beta-D-GlcNAc-(1-&gt;4)-Mur2Ac(oyl-L-Ala-gamma-D-Glu-L-Lys-D-Ala-D-Ala)-di-trans,octa-cis-undecaprenyl diphosphate = [GlcNAc-(1-&gt;4)-Mur2Ac(oyl-L-Ala-gamma-D-Glu-L-Lys-D-Ala-D-Ala)](n+1)-di-trans,octa-cis-undecaprenyl diphosphate + di-trans,octa-cis-undecaprenyl diphosphate + H(+)</text>
        <dbReference type="Rhea" id="RHEA:23708"/>
        <dbReference type="Rhea" id="RHEA-COMP:9602"/>
        <dbReference type="Rhea" id="RHEA-COMP:9603"/>
        <dbReference type="ChEBI" id="CHEBI:15378"/>
        <dbReference type="ChEBI" id="CHEBI:58405"/>
        <dbReference type="ChEBI" id="CHEBI:60033"/>
        <dbReference type="ChEBI" id="CHEBI:78435"/>
        <dbReference type="EC" id="2.4.99.28"/>
    </reaction>
</comment>
<dbReference type="GO" id="GO:0030288">
    <property type="term" value="C:outer membrane-bounded periplasmic space"/>
    <property type="evidence" value="ECO:0007669"/>
    <property type="project" value="TreeGrafter"/>
</dbReference>
<keyword evidence="12" id="KW-0472">Membrane</keyword>
<dbReference type="OrthoDB" id="9766909at2"/>
<feature type="domain" description="Penicillin-binding protein transpeptidase" evidence="13">
    <location>
        <begin position="335"/>
        <end position="568"/>
    </location>
</feature>
<comment type="similarity">
    <text evidence="3">In the N-terminal section; belongs to the glycosyltransferase 51 family.</text>
</comment>
<dbReference type="InterPro" id="IPR036950">
    <property type="entry name" value="PBP_transglycosylase"/>
</dbReference>
<protein>
    <recommendedName>
        <fullName evidence="10">peptidoglycan glycosyltransferase</fullName>
        <ecNumber evidence="10">2.4.99.28</ecNumber>
    </recommendedName>
</protein>
<dbReference type="GO" id="GO:0008658">
    <property type="term" value="F:penicillin binding"/>
    <property type="evidence" value="ECO:0007669"/>
    <property type="project" value="InterPro"/>
</dbReference>
<dbReference type="EMBL" id="WINI01000001">
    <property type="protein sequence ID" value="MQQ99548.1"/>
    <property type="molecule type" value="Genomic_DNA"/>
</dbReference>
<feature type="domain" description="Penicillin-binding C-terminal" evidence="15">
    <location>
        <begin position="658"/>
        <end position="744"/>
    </location>
</feature>
<evidence type="ECO:0000256" key="7">
    <source>
        <dbReference type="ARBA" id="ARBA00022679"/>
    </source>
</evidence>
<dbReference type="UniPathway" id="UPA00219"/>
<evidence type="ECO:0000256" key="4">
    <source>
        <dbReference type="ARBA" id="ARBA00022645"/>
    </source>
</evidence>
<dbReference type="InterPro" id="IPR011815">
    <property type="entry name" value="PBP_1c"/>
</dbReference>